<evidence type="ECO:0000256" key="3">
    <source>
        <dbReference type="ARBA" id="ARBA00023163"/>
    </source>
</evidence>
<dbReference type="InterPro" id="IPR018062">
    <property type="entry name" value="HTH_AraC-typ_CS"/>
</dbReference>
<dbReference type="PANTHER" id="PTHR43280">
    <property type="entry name" value="ARAC-FAMILY TRANSCRIPTIONAL REGULATOR"/>
    <property type="match status" value="1"/>
</dbReference>
<dbReference type="PANTHER" id="PTHR43280:SF34">
    <property type="entry name" value="ARAC-FAMILY TRANSCRIPTIONAL REGULATOR"/>
    <property type="match status" value="1"/>
</dbReference>
<dbReference type="Gene3D" id="1.10.10.60">
    <property type="entry name" value="Homeodomain-like"/>
    <property type="match status" value="2"/>
</dbReference>
<dbReference type="InterPro" id="IPR020449">
    <property type="entry name" value="Tscrpt_reg_AraC-type_HTH"/>
</dbReference>
<evidence type="ECO:0000313" key="7">
    <source>
        <dbReference type="EMBL" id="MBM7585705.1"/>
    </source>
</evidence>
<dbReference type="InterPro" id="IPR009057">
    <property type="entry name" value="Homeodomain-like_sf"/>
</dbReference>
<feature type="domain" description="HTH araC/xylS-type" evidence="5">
    <location>
        <begin position="127"/>
        <end position="226"/>
    </location>
</feature>
<keyword evidence="3" id="KW-0804">Transcription</keyword>
<dbReference type="PROSITE" id="PS50110">
    <property type="entry name" value="RESPONSE_REGULATORY"/>
    <property type="match status" value="1"/>
</dbReference>
<dbReference type="EMBL" id="JAFBDZ010000002">
    <property type="protein sequence ID" value="MBM7585705.1"/>
    <property type="molecule type" value="Genomic_DNA"/>
</dbReference>
<name>A0ABS2NCZ0_9BACI</name>
<proteinExistence type="predicted"/>
<comment type="caution">
    <text evidence="7">The sequence shown here is derived from an EMBL/GenBank/DDBJ whole genome shotgun (WGS) entry which is preliminary data.</text>
</comment>
<keyword evidence="8" id="KW-1185">Reference proteome</keyword>
<dbReference type="SUPFAM" id="SSF46689">
    <property type="entry name" value="Homeodomain-like"/>
    <property type="match status" value="2"/>
</dbReference>
<evidence type="ECO:0000259" key="6">
    <source>
        <dbReference type="PROSITE" id="PS50110"/>
    </source>
</evidence>
<dbReference type="Pfam" id="PF12833">
    <property type="entry name" value="HTH_18"/>
    <property type="match status" value="1"/>
</dbReference>
<gene>
    <name evidence="7" type="ORF">JOC86_002247</name>
</gene>
<evidence type="ECO:0000313" key="8">
    <source>
        <dbReference type="Proteomes" id="UP001646157"/>
    </source>
</evidence>
<sequence>MHILIVDDEPLELEQLDYIIQHRFPYWTIHKAIDASQALKMIQDYPIALALLDIQLPGKSGIELGMEIKMKDSIDIVMVTAFQSFDYAQASIRLGAKDYITKPIIEEELCKVLENYHHTDVQSHIVQQALNIIHEQYSKKLSLSILANQIHINSTYLSRKFNEEMKVSFSEYLNDYRIEMAKQSLLDKSEKPISSISEECGFNSQHYFSVLFKKQVGLSPREYRLREKV</sequence>
<dbReference type="InterPro" id="IPR018060">
    <property type="entry name" value="HTH_AraC"/>
</dbReference>
<reference evidence="7 8" key="1">
    <citation type="submission" date="2021-01" db="EMBL/GenBank/DDBJ databases">
        <title>Genomic Encyclopedia of Type Strains, Phase IV (KMG-IV): sequencing the most valuable type-strain genomes for metagenomic binning, comparative biology and taxonomic classification.</title>
        <authorList>
            <person name="Goeker M."/>
        </authorList>
    </citation>
    <scope>NUCLEOTIDE SEQUENCE [LARGE SCALE GENOMIC DNA]</scope>
    <source>
        <strain evidence="7 8">DSM 24834</strain>
    </source>
</reference>
<dbReference type="SUPFAM" id="SSF52172">
    <property type="entry name" value="CheY-like"/>
    <property type="match status" value="1"/>
</dbReference>
<keyword evidence="1" id="KW-0805">Transcription regulation</keyword>
<organism evidence="7 8">
    <name type="scientific">Rossellomorea pakistanensis</name>
    <dbReference type="NCBI Taxonomy" id="992288"/>
    <lineage>
        <taxon>Bacteria</taxon>
        <taxon>Bacillati</taxon>
        <taxon>Bacillota</taxon>
        <taxon>Bacilli</taxon>
        <taxon>Bacillales</taxon>
        <taxon>Bacillaceae</taxon>
        <taxon>Rossellomorea</taxon>
    </lineage>
</organism>
<evidence type="ECO:0000256" key="2">
    <source>
        <dbReference type="ARBA" id="ARBA00023125"/>
    </source>
</evidence>
<dbReference type="Pfam" id="PF00072">
    <property type="entry name" value="Response_reg"/>
    <property type="match status" value="1"/>
</dbReference>
<feature type="domain" description="Response regulatory" evidence="6">
    <location>
        <begin position="2"/>
        <end position="117"/>
    </location>
</feature>
<evidence type="ECO:0000256" key="4">
    <source>
        <dbReference type="PROSITE-ProRule" id="PRU00169"/>
    </source>
</evidence>
<keyword evidence="4" id="KW-0597">Phosphoprotein</keyword>
<accession>A0ABS2NCZ0</accession>
<dbReference type="InterPro" id="IPR001789">
    <property type="entry name" value="Sig_transdc_resp-reg_receiver"/>
</dbReference>
<dbReference type="SMART" id="SM00448">
    <property type="entry name" value="REC"/>
    <property type="match status" value="1"/>
</dbReference>
<protein>
    <submittedName>
        <fullName evidence="7">YesN/AraC family two-component response regulator</fullName>
    </submittedName>
</protein>
<dbReference type="InterPro" id="IPR011006">
    <property type="entry name" value="CheY-like_superfamily"/>
</dbReference>
<dbReference type="Proteomes" id="UP001646157">
    <property type="component" value="Unassembled WGS sequence"/>
</dbReference>
<dbReference type="RefSeq" id="WP_205172183.1">
    <property type="nucleotide sequence ID" value="NZ_JAFBDZ010000002.1"/>
</dbReference>
<dbReference type="Gene3D" id="3.40.50.2300">
    <property type="match status" value="1"/>
</dbReference>
<dbReference type="CDD" id="cd17536">
    <property type="entry name" value="REC_YesN-like"/>
    <property type="match status" value="1"/>
</dbReference>
<dbReference type="PROSITE" id="PS01124">
    <property type="entry name" value="HTH_ARAC_FAMILY_2"/>
    <property type="match status" value="1"/>
</dbReference>
<dbReference type="SMART" id="SM00342">
    <property type="entry name" value="HTH_ARAC"/>
    <property type="match status" value="1"/>
</dbReference>
<feature type="modified residue" description="4-aspartylphosphate" evidence="4">
    <location>
        <position position="53"/>
    </location>
</feature>
<evidence type="ECO:0000259" key="5">
    <source>
        <dbReference type="PROSITE" id="PS01124"/>
    </source>
</evidence>
<keyword evidence="2" id="KW-0238">DNA-binding</keyword>
<evidence type="ECO:0000256" key="1">
    <source>
        <dbReference type="ARBA" id="ARBA00023015"/>
    </source>
</evidence>
<dbReference type="PRINTS" id="PR00032">
    <property type="entry name" value="HTHARAC"/>
</dbReference>
<dbReference type="PROSITE" id="PS00041">
    <property type="entry name" value="HTH_ARAC_FAMILY_1"/>
    <property type="match status" value="1"/>
</dbReference>